<sequence>MPLAKLPGALSFIVADVAVKLAAAAMTAFLDISRTAPFCLARQAWGIILSAGYIFWSCA</sequence>
<proteinExistence type="predicted"/>
<dbReference type="Proteomes" id="UP000251617">
    <property type="component" value="Chromosome"/>
</dbReference>
<protein>
    <submittedName>
        <fullName evidence="1">Uncharacterized protein</fullName>
    </submittedName>
</protein>
<evidence type="ECO:0000313" key="1">
    <source>
        <dbReference type="EMBL" id="AXA26232.1"/>
    </source>
</evidence>
<name>A0AAD0L866_PSEPU</name>
<dbReference type="AlphaFoldDB" id="A0AAD0L866"/>
<organism evidence="1 2">
    <name type="scientific">Pseudomonas putida</name>
    <name type="common">Arthrobacter siderocapsulatus</name>
    <dbReference type="NCBI Taxonomy" id="303"/>
    <lineage>
        <taxon>Bacteria</taxon>
        <taxon>Pseudomonadati</taxon>
        <taxon>Pseudomonadota</taxon>
        <taxon>Gammaproteobacteria</taxon>
        <taxon>Pseudomonadales</taxon>
        <taxon>Pseudomonadaceae</taxon>
        <taxon>Pseudomonas</taxon>
    </lineage>
</organism>
<dbReference type="EMBL" id="CP030750">
    <property type="protein sequence ID" value="AXA26232.1"/>
    <property type="molecule type" value="Genomic_DNA"/>
</dbReference>
<accession>A0AAD0L866</accession>
<gene>
    <name evidence="1" type="ORF">C1S65_19745</name>
</gene>
<evidence type="ECO:0000313" key="2">
    <source>
        <dbReference type="Proteomes" id="UP000251617"/>
    </source>
</evidence>
<reference evidence="1 2" key="1">
    <citation type="submission" date="2018-06" db="EMBL/GenBank/DDBJ databases">
        <title>The genome of Pseudomonas putida NX-1, a lignin degrader.</title>
        <authorList>
            <person name="Xu Z."/>
        </authorList>
    </citation>
    <scope>NUCLEOTIDE SEQUENCE [LARGE SCALE GENOMIC DNA]</scope>
    <source>
        <strain evidence="1 2">NX-1</strain>
    </source>
</reference>